<dbReference type="RefSeq" id="WP_189628548.1">
    <property type="nucleotide sequence ID" value="NZ_BNAG01000001.1"/>
</dbReference>
<gene>
    <name evidence="1" type="ORF">GCM10011340_04390</name>
</gene>
<name>A0ABQ3I5R1_9BACT</name>
<reference evidence="2" key="1">
    <citation type="journal article" date="2019" name="Int. J. Syst. Evol. Microbiol.">
        <title>The Global Catalogue of Microorganisms (GCM) 10K type strain sequencing project: providing services to taxonomists for standard genome sequencing and annotation.</title>
        <authorList>
            <consortium name="The Broad Institute Genomics Platform"/>
            <consortium name="The Broad Institute Genome Sequencing Center for Infectious Disease"/>
            <person name="Wu L."/>
            <person name="Ma J."/>
        </authorList>
    </citation>
    <scope>NUCLEOTIDE SEQUENCE [LARGE SCALE GENOMIC DNA]</scope>
    <source>
        <strain evidence="2">CGMCC 1.15111</strain>
    </source>
</reference>
<dbReference type="Proteomes" id="UP000658258">
    <property type="component" value="Unassembled WGS sequence"/>
</dbReference>
<keyword evidence="2" id="KW-1185">Reference proteome</keyword>
<accession>A0ABQ3I5R1</accession>
<sequence length="93" mass="11047">MFESKEYPASLDESQFELWLEQGRESKLSYEYMLIVWDDLEATYHPEYVESRDLINKHPFWGQDYGSSVTIAVYDLYSEARISISDWQTSQGF</sequence>
<organism evidence="1 2">
    <name type="scientific">Roseivirga thermotolerans</name>
    <dbReference type="NCBI Taxonomy" id="1758176"/>
    <lineage>
        <taxon>Bacteria</taxon>
        <taxon>Pseudomonadati</taxon>
        <taxon>Bacteroidota</taxon>
        <taxon>Cytophagia</taxon>
        <taxon>Cytophagales</taxon>
        <taxon>Roseivirgaceae</taxon>
        <taxon>Roseivirga</taxon>
    </lineage>
</organism>
<evidence type="ECO:0000313" key="2">
    <source>
        <dbReference type="Proteomes" id="UP000658258"/>
    </source>
</evidence>
<evidence type="ECO:0000313" key="1">
    <source>
        <dbReference type="EMBL" id="GHE53127.1"/>
    </source>
</evidence>
<dbReference type="EMBL" id="BNAG01000001">
    <property type="protein sequence ID" value="GHE53127.1"/>
    <property type="molecule type" value="Genomic_DNA"/>
</dbReference>
<protein>
    <submittedName>
        <fullName evidence="1">Uncharacterized protein</fullName>
    </submittedName>
</protein>
<proteinExistence type="predicted"/>
<comment type="caution">
    <text evidence="1">The sequence shown here is derived from an EMBL/GenBank/DDBJ whole genome shotgun (WGS) entry which is preliminary data.</text>
</comment>